<dbReference type="InterPro" id="IPR052906">
    <property type="entry name" value="Type_IV_Methyl-Rstrct_Enzyme"/>
</dbReference>
<organism evidence="4 5">
    <name type="scientific">Geobacter anodireducens</name>
    <dbReference type="NCBI Taxonomy" id="1340425"/>
    <lineage>
        <taxon>Bacteria</taxon>
        <taxon>Pseudomonadati</taxon>
        <taxon>Thermodesulfobacteriota</taxon>
        <taxon>Desulfuromonadia</taxon>
        <taxon>Geobacterales</taxon>
        <taxon>Geobacteraceae</taxon>
        <taxon>Geobacter</taxon>
    </lineage>
</organism>
<comment type="caution">
    <text evidence="4">The sequence shown here is derived from an EMBL/GenBank/DDBJ whole genome shotgun (WGS) entry which is preliminary data.</text>
</comment>
<feature type="domain" description="DNA topoisomerase type IA zn finger" evidence="2">
    <location>
        <begin position="296"/>
        <end position="325"/>
    </location>
</feature>
<feature type="domain" description="Restriction endonuclease type IV Mrr" evidence="3">
    <location>
        <begin position="108"/>
        <end position="218"/>
    </location>
</feature>
<dbReference type="Proteomes" id="UP000618926">
    <property type="component" value="Unassembled WGS sequence"/>
</dbReference>
<dbReference type="InterPro" id="IPR007560">
    <property type="entry name" value="Restrct_endonuc_IV_Mrr"/>
</dbReference>
<proteinExistence type="predicted"/>
<protein>
    <submittedName>
        <fullName evidence="4">Restriction endonuclease</fullName>
    </submittedName>
</protein>
<dbReference type="Gene3D" id="3.40.1350.10">
    <property type="match status" value="1"/>
</dbReference>
<accession>A0ABR9NZ73</accession>
<feature type="transmembrane region" description="Helical" evidence="1">
    <location>
        <begin position="67"/>
        <end position="86"/>
    </location>
</feature>
<keyword evidence="4" id="KW-0540">Nuclease</keyword>
<dbReference type="GO" id="GO:0004519">
    <property type="term" value="F:endonuclease activity"/>
    <property type="evidence" value="ECO:0007669"/>
    <property type="project" value="UniProtKB-KW"/>
</dbReference>
<reference evidence="4 5" key="1">
    <citation type="submission" date="2020-10" db="EMBL/GenBank/DDBJ databases">
        <title>Investigation of anaerobic biodegradation of phenanthrene by a sulfate-dependent Geobacter anodireducens strain PheS2.</title>
        <authorList>
            <person name="Zhang Z."/>
        </authorList>
    </citation>
    <scope>NUCLEOTIDE SEQUENCE [LARGE SCALE GENOMIC DNA]</scope>
    <source>
        <strain evidence="4 5">PheS2</strain>
    </source>
</reference>
<feature type="transmembrane region" description="Helical" evidence="1">
    <location>
        <begin position="12"/>
        <end position="35"/>
    </location>
</feature>
<evidence type="ECO:0000256" key="1">
    <source>
        <dbReference type="SAM" id="Phobius"/>
    </source>
</evidence>
<name>A0ABR9NZ73_9BACT</name>
<dbReference type="InterPro" id="IPR013498">
    <property type="entry name" value="Topo_IA_Znf"/>
</dbReference>
<feature type="domain" description="DNA topoisomerase type IA zn finger" evidence="2">
    <location>
        <begin position="242"/>
        <end position="281"/>
    </location>
</feature>
<keyword evidence="1" id="KW-0812">Transmembrane</keyword>
<evidence type="ECO:0000259" key="2">
    <source>
        <dbReference type="Pfam" id="PF01396"/>
    </source>
</evidence>
<dbReference type="Gene3D" id="3.30.65.10">
    <property type="entry name" value="Bacterial Topoisomerase I, domain 1"/>
    <property type="match status" value="1"/>
</dbReference>
<evidence type="ECO:0000259" key="3">
    <source>
        <dbReference type="Pfam" id="PF04471"/>
    </source>
</evidence>
<dbReference type="EMBL" id="JADBFD010000031">
    <property type="protein sequence ID" value="MBE2889560.1"/>
    <property type="molecule type" value="Genomic_DNA"/>
</dbReference>
<sequence length="336" mass="36037">MARKRTSALEDVVLVVSKLPWWAGLMLALLSYAVLHGIATRPLPSVATGPGALGAAASVSIFRTLALFGQFLLPFACGIAALVSFINATKQKKLYDNTASRPGVSALNDMSWQEFEMLVSEHYRRKGFQVTREGGNGPDGGVDLVLRQKSETYLVQCKQWKAYKVGVQPIREFYGVMAARGVAGGYFVTSGEYTADAKEFARGHNLELIDGKTLRAMIDAARSPVAGAAQPAPVPQTATTPSCPKCGADMTRRIARQGSNAGKEFWGCSTYPACRGTLPLDGIPQPESVAPVAETRSCPDCGTDMTLRQFQSGPRSGQQFYGCTTCKKGWPVEQAG</sequence>
<dbReference type="Pfam" id="PF04471">
    <property type="entry name" value="Mrr_cat"/>
    <property type="match status" value="1"/>
</dbReference>
<keyword evidence="4" id="KW-0378">Hydrolase</keyword>
<evidence type="ECO:0000313" key="4">
    <source>
        <dbReference type="EMBL" id="MBE2889560.1"/>
    </source>
</evidence>
<keyword evidence="1" id="KW-1133">Transmembrane helix</keyword>
<dbReference type="SUPFAM" id="SSF52980">
    <property type="entry name" value="Restriction endonuclease-like"/>
    <property type="match status" value="1"/>
</dbReference>
<dbReference type="InterPro" id="IPR011856">
    <property type="entry name" value="tRNA_endonuc-like_dom_sf"/>
</dbReference>
<dbReference type="Pfam" id="PF01396">
    <property type="entry name" value="Zn_ribbon_Top1"/>
    <property type="match status" value="2"/>
</dbReference>
<dbReference type="InterPro" id="IPR011335">
    <property type="entry name" value="Restrct_endonuc-II-like"/>
</dbReference>
<dbReference type="SUPFAM" id="SSF57783">
    <property type="entry name" value="Zinc beta-ribbon"/>
    <property type="match status" value="1"/>
</dbReference>
<gene>
    <name evidence="4" type="ORF">IIE05_16485</name>
</gene>
<keyword evidence="4" id="KW-0255">Endonuclease</keyword>
<evidence type="ECO:0000313" key="5">
    <source>
        <dbReference type="Proteomes" id="UP000618926"/>
    </source>
</evidence>
<keyword evidence="1" id="KW-0472">Membrane</keyword>
<keyword evidence="5" id="KW-1185">Reference proteome</keyword>
<dbReference type="PANTHER" id="PTHR30015">
    <property type="entry name" value="MRR RESTRICTION SYSTEM PROTEIN"/>
    <property type="match status" value="1"/>
</dbReference>
<dbReference type="PANTHER" id="PTHR30015:SF7">
    <property type="entry name" value="TYPE IV METHYL-DIRECTED RESTRICTION ENZYME ECOKMRR"/>
    <property type="match status" value="1"/>
</dbReference>